<comment type="similarity">
    <text evidence="2 7">Belongs to the major facilitator superfamily. Sugar transporter (TC 2.A.1.1) family.</text>
</comment>
<dbReference type="Gene3D" id="1.20.1250.20">
    <property type="entry name" value="MFS general substrate transporter like domains"/>
    <property type="match status" value="1"/>
</dbReference>
<proteinExistence type="inferred from homology"/>
<gene>
    <name evidence="10" type="ORF">SLS56_001197</name>
</gene>
<evidence type="ECO:0000313" key="11">
    <source>
        <dbReference type="Proteomes" id="UP001521116"/>
    </source>
</evidence>
<dbReference type="PROSITE" id="PS50850">
    <property type="entry name" value="MFS"/>
    <property type="match status" value="1"/>
</dbReference>
<keyword evidence="4 8" id="KW-0812">Transmembrane</keyword>
<keyword evidence="5 8" id="KW-1133">Transmembrane helix</keyword>
<evidence type="ECO:0000256" key="7">
    <source>
        <dbReference type="RuleBase" id="RU003346"/>
    </source>
</evidence>
<sequence>MGLWFNISLAVFAATGSFLFGYDSGVMTDVIQSPHFLTFFDTTKTSPIIGAINSTFSGGAVFGSLTGGLTMDRFGRKGTIIIGASVACIGAILQCAAMHLAMILVGRILAGWAVGILSMSVPVYQSECAHPEKRGLIVGIAQQMIGVGFIVSTWIGYGSHHVPATSSFSWRFPLAFQALPCVLLMCGMPFFPESPRHLLETDRDDEAMRVLRKLHYNGHNDEWINQEFHEIKTTIAAEKAITVPSVKTYLYDENLVLTFGRSGWRIMFTVPQWRTRLMHATAMQVFTQMTGINVINYYQTIMYENLGIEGSRNLLVTGIYNCVGPLCNLIFITFFLDRVGRKKPLIFGSVAITLALICEGILNSQNESGKREGLSIGGVFFIFLVTCIFSFSFGPISWTYASEIMPMQIRARGSAFATGIGNWLVSTIWSQVSPIGLGAIGWKFYFIFVAWNICVTLPVIIIYFKETKKLSLEEIDLLFGERALGNLPDNIQDVKLDPNGPEIIHQETKH</sequence>
<dbReference type="PANTHER" id="PTHR48022">
    <property type="entry name" value="PLASTIDIC GLUCOSE TRANSPORTER 4"/>
    <property type="match status" value="1"/>
</dbReference>
<feature type="transmembrane region" description="Helical" evidence="8">
    <location>
        <begin position="169"/>
        <end position="191"/>
    </location>
</feature>
<comment type="subcellular location">
    <subcellularLocation>
        <location evidence="1">Membrane</location>
        <topology evidence="1">Multi-pass membrane protein</topology>
    </subcellularLocation>
</comment>
<dbReference type="Proteomes" id="UP001521116">
    <property type="component" value="Unassembled WGS sequence"/>
</dbReference>
<dbReference type="InterPro" id="IPR020846">
    <property type="entry name" value="MFS_dom"/>
</dbReference>
<dbReference type="PRINTS" id="PR00171">
    <property type="entry name" value="SUGRTRNSPORT"/>
</dbReference>
<dbReference type="InterPro" id="IPR050360">
    <property type="entry name" value="MFS_Sugar_Transporters"/>
</dbReference>
<dbReference type="NCBIfam" id="TIGR00879">
    <property type="entry name" value="SP"/>
    <property type="match status" value="1"/>
</dbReference>
<keyword evidence="6 8" id="KW-0472">Membrane</keyword>
<feature type="transmembrane region" description="Helical" evidence="8">
    <location>
        <begin position="345"/>
        <end position="362"/>
    </location>
</feature>
<feature type="transmembrane region" description="Helical" evidence="8">
    <location>
        <begin position="108"/>
        <end position="124"/>
    </location>
</feature>
<dbReference type="SUPFAM" id="SSF103473">
    <property type="entry name" value="MFS general substrate transporter"/>
    <property type="match status" value="1"/>
</dbReference>
<feature type="transmembrane region" description="Helical" evidence="8">
    <location>
        <begin position="318"/>
        <end position="336"/>
    </location>
</feature>
<dbReference type="InterPro" id="IPR003663">
    <property type="entry name" value="Sugar/inositol_transpt"/>
</dbReference>
<evidence type="ECO:0000256" key="5">
    <source>
        <dbReference type="ARBA" id="ARBA00022989"/>
    </source>
</evidence>
<dbReference type="Pfam" id="PF00083">
    <property type="entry name" value="Sugar_tr"/>
    <property type="match status" value="1"/>
</dbReference>
<feature type="transmembrane region" description="Helical" evidence="8">
    <location>
        <begin position="413"/>
        <end position="432"/>
    </location>
</feature>
<accession>A0ABR3T9K3</accession>
<evidence type="ECO:0000256" key="3">
    <source>
        <dbReference type="ARBA" id="ARBA00022448"/>
    </source>
</evidence>
<feature type="transmembrane region" description="Helical" evidence="8">
    <location>
        <begin position="136"/>
        <end position="157"/>
    </location>
</feature>
<feature type="transmembrane region" description="Helical" evidence="8">
    <location>
        <begin position="277"/>
        <end position="298"/>
    </location>
</feature>
<evidence type="ECO:0000256" key="1">
    <source>
        <dbReference type="ARBA" id="ARBA00004141"/>
    </source>
</evidence>
<feature type="domain" description="Major facilitator superfamily (MFS) profile" evidence="9">
    <location>
        <begin position="9"/>
        <end position="468"/>
    </location>
</feature>
<evidence type="ECO:0000256" key="4">
    <source>
        <dbReference type="ARBA" id="ARBA00022692"/>
    </source>
</evidence>
<dbReference type="EMBL" id="JAJVDC020000007">
    <property type="protein sequence ID" value="KAL1636218.1"/>
    <property type="molecule type" value="Genomic_DNA"/>
</dbReference>
<evidence type="ECO:0000259" key="9">
    <source>
        <dbReference type="PROSITE" id="PS50850"/>
    </source>
</evidence>
<feature type="transmembrane region" description="Helical" evidence="8">
    <location>
        <begin position="374"/>
        <end position="401"/>
    </location>
</feature>
<comment type="caution">
    <text evidence="10">The sequence shown here is derived from an EMBL/GenBank/DDBJ whole genome shotgun (WGS) entry which is preliminary data.</text>
</comment>
<feature type="transmembrane region" description="Helical" evidence="8">
    <location>
        <begin position="81"/>
        <end position="102"/>
    </location>
</feature>
<reference evidence="10 11" key="1">
    <citation type="submission" date="2024-02" db="EMBL/GenBank/DDBJ databases">
        <title>De novo assembly and annotation of 12 fungi associated with fruit tree decline syndrome in Ontario, Canada.</title>
        <authorList>
            <person name="Sulman M."/>
            <person name="Ellouze W."/>
            <person name="Ilyukhin E."/>
        </authorList>
    </citation>
    <scope>NUCLEOTIDE SEQUENCE [LARGE SCALE GENOMIC DNA]</scope>
    <source>
        <strain evidence="10 11">M1-105</strain>
    </source>
</reference>
<dbReference type="InterPro" id="IPR005828">
    <property type="entry name" value="MFS_sugar_transport-like"/>
</dbReference>
<evidence type="ECO:0000313" key="10">
    <source>
        <dbReference type="EMBL" id="KAL1636218.1"/>
    </source>
</evidence>
<evidence type="ECO:0000256" key="6">
    <source>
        <dbReference type="ARBA" id="ARBA00023136"/>
    </source>
</evidence>
<feature type="transmembrane region" description="Helical" evidence="8">
    <location>
        <begin position="444"/>
        <end position="464"/>
    </location>
</feature>
<feature type="transmembrane region" description="Helical" evidence="8">
    <location>
        <begin position="48"/>
        <end position="69"/>
    </location>
</feature>
<dbReference type="InterPro" id="IPR036259">
    <property type="entry name" value="MFS_trans_sf"/>
</dbReference>
<keyword evidence="3 7" id="KW-0813">Transport</keyword>
<evidence type="ECO:0000256" key="8">
    <source>
        <dbReference type="SAM" id="Phobius"/>
    </source>
</evidence>
<dbReference type="PROSITE" id="PS00216">
    <property type="entry name" value="SUGAR_TRANSPORT_1"/>
    <property type="match status" value="1"/>
</dbReference>
<dbReference type="PANTHER" id="PTHR48022:SF80">
    <property type="entry name" value="SUGAR TRANSPORTER, PUTATIVE (AFU_ORTHOLOGUE AFUA_3G12170)-RELATED"/>
    <property type="match status" value="1"/>
</dbReference>
<name>A0ABR3T9K3_9PEZI</name>
<dbReference type="InterPro" id="IPR005829">
    <property type="entry name" value="Sugar_transporter_CS"/>
</dbReference>
<protein>
    <recommendedName>
        <fullName evidence="9">Major facilitator superfamily (MFS) profile domain-containing protein</fullName>
    </recommendedName>
</protein>
<organism evidence="10 11">
    <name type="scientific">Neofusicoccum ribis</name>
    <dbReference type="NCBI Taxonomy" id="45134"/>
    <lineage>
        <taxon>Eukaryota</taxon>
        <taxon>Fungi</taxon>
        <taxon>Dikarya</taxon>
        <taxon>Ascomycota</taxon>
        <taxon>Pezizomycotina</taxon>
        <taxon>Dothideomycetes</taxon>
        <taxon>Dothideomycetes incertae sedis</taxon>
        <taxon>Botryosphaeriales</taxon>
        <taxon>Botryosphaeriaceae</taxon>
        <taxon>Neofusicoccum</taxon>
    </lineage>
</organism>
<evidence type="ECO:0000256" key="2">
    <source>
        <dbReference type="ARBA" id="ARBA00010992"/>
    </source>
</evidence>
<keyword evidence="11" id="KW-1185">Reference proteome</keyword>